<feature type="transmembrane region" description="Helical" evidence="1">
    <location>
        <begin position="152"/>
        <end position="171"/>
    </location>
</feature>
<feature type="transmembrane region" description="Helical" evidence="1">
    <location>
        <begin position="63"/>
        <end position="85"/>
    </location>
</feature>
<dbReference type="Proteomes" id="UP000481109">
    <property type="component" value="Unassembled WGS sequence"/>
</dbReference>
<dbReference type="RefSeq" id="WP_165332050.1">
    <property type="nucleotide sequence ID" value="NZ_JAAKZW010000039.1"/>
</dbReference>
<feature type="transmembrane region" description="Helical" evidence="1">
    <location>
        <begin position="229"/>
        <end position="248"/>
    </location>
</feature>
<dbReference type="AlphaFoldDB" id="A0A6G4XH91"/>
<evidence type="ECO:0000256" key="1">
    <source>
        <dbReference type="SAM" id="Phobius"/>
    </source>
</evidence>
<protein>
    <submittedName>
        <fullName evidence="2">Uncharacterized protein</fullName>
    </submittedName>
</protein>
<evidence type="ECO:0000313" key="2">
    <source>
        <dbReference type="EMBL" id="NGO76552.1"/>
    </source>
</evidence>
<evidence type="ECO:0000313" key="3">
    <source>
        <dbReference type="Proteomes" id="UP000481109"/>
    </source>
</evidence>
<comment type="caution">
    <text evidence="2">The sequence shown here is derived from an EMBL/GenBank/DDBJ whole genome shotgun (WGS) entry which is preliminary data.</text>
</comment>
<feature type="transmembrane region" description="Helical" evidence="1">
    <location>
        <begin position="288"/>
        <end position="305"/>
    </location>
</feature>
<keyword evidence="1" id="KW-1133">Transmembrane helix</keyword>
<keyword evidence="3" id="KW-1185">Reference proteome</keyword>
<sequence>MQPTRSNSPELNGPPRRLILRSPVLWTAAAGWLTVNVLVLAVADDRLPFDWPSTTESTPGGRLVEANVALAEVLLLIGVTVLLTRRRTRPDVAARAPERSVALTETLLLLAYGASGLALGFALARSLGWHPFGFHLAGTLYGTHDHVGAAEAVTWALYNLVVYAVLPLLFFRRRYSAEQLNLRSSDRRADALLIGVVLVVESAVQFAVLRPELFDLGGRQLLLGVPATFALYFAGTVLPAMVFLYAILLPRLLKLTGSTVATVVLGGLAYTVLHLWDAWTLFTTPGDALLSVSFLLLTYFAPGMMKSVLTLRTGNAWVHVWAYHAFAPHTLADTPHVVRIFRI</sequence>
<name>A0A6G4XH91_9ACTN</name>
<keyword evidence="1" id="KW-0812">Transmembrane</keyword>
<feature type="transmembrane region" description="Helical" evidence="1">
    <location>
        <begin position="255"/>
        <end position="276"/>
    </location>
</feature>
<feature type="transmembrane region" description="Helical" evidence="1">
    <location>
        <begin position="24"/>
        <end position="43"/>
    </location>
</feature>
<gene>
    <name evidence="2" type="ORF">G6045_12890</name>
</gene>
<feature type="transmembrane region" description="Helical" evidence="1">
    <location>
        <begin position="106"/>
        <end position="132"/>
    </location>
</feature>
<accession>A0A6G4XH91</accession>
<dbReference type="EMBL" id="JAAKZW010000039">
    <property type="protein sequence ID" value="NGO76552.1"/>
    <property type="molecule type" value="Genomic_DNA"/>
</dbReference>
<feature type="transmembrane region" description="Helical" evidence="1">
    <location>
        <begin position="191"/>
        <end position="209"/>
    </location>
</feature>
<organism evidence="2 3">
    <name type="scientific">Streptomyces mesophilus</name>
    <dbReference type="NCBI Taxonomy" id="1775132"/>
    <lineage>
        <taxon>Bacteria</taxon>
        <taxon>Bacillati</taxon>
        <taxon>Actinomycetota</taxon>
        <taxon>Actinomycetes</taxon>
        <taxon>Kitasatosporales</taxon>
        <taxon>Streptomycetaceae</taxon>
        <taxon>Streptomyces</taxon>
    </lineage>
</organism>
<proteinExistence type="predicted"/>
<reference evidence="2 3" key="1">
    <citation type="submission" date="2020-02" db="EMBL/GenBank/DDBJ databases">
        <title>Whole-genome analyses of novel actinobacteria.</title>
        <authorList>
            <person name="Sahin N."/>
            <person name="Tokatli A."/>
        </authorList>
    </citation>
    <scope>NUCLEOTIDE SEQUENCE [LARGE SCALE GENOMIC DNA]</scope>
    <source>
        <strain evidence="2 3">YC504</strain>
    </source>
</reference>
<keyword evidence="1" id="KW-0472">Membrane</keyword>